<dbReference type="Proteomes" id="UP000278351">
    <property type="component" value="Unassembled WGS sequence"/>
</dbReference>
<name>A0A3N4QS09_9BACT</name>
<keyword evidence="4" id="KW-0378">Hydrolase</keyword>
<protein>
    <recommendedName>
        <fullName evidence="3">beta-N-acetylhexosaminidase</fullName>
        <ecNumber evidence="3">3.2.1.52</ecNumber>
    </recommendedName>
</protein>
<dbReference type="InterPro" id="IPR015882">
    <property type="entry name" value="HEX_bac_N"/>
</dbReference>
<evidence type="ECO:0000259" key="8">
    <source>
        <dbReference type="Pfam" id="PF00728"/>
    </source>
</evidence>
<feature type="domain" description="Beta-hexosaminidase bacterial type N-terminal" evidence="9">
    <location>
        <begin position="16"/>
        <end position="129"/>
    </location>
</feature>
<dbReference type="EMBL" id="RPDH01000001">
    <property type="protein sequence ID" value="RPE14354.1"/>
    <property type="molecule type" value="Genomic_DNA"/>
</dbReference>
<gene>
    <name evidence="10" type="ORF">EGT74_06130</name>
</gene>
<dbReference type="InterPro" id="IPR017853">
    <property type="entry name" value="GH"/>
</dbReference>
<feature type="active site" description="Proton donor" evidence="6">
    <location>
        <position position="271"/>
    </location>
</feature>
<evidence type="ECO:0000256" key="2">
    <source>
        <dbReference type="ARBA" id="ARBA00006285"/>
    </source>
</evidence>
<evidence type="ECO:0000256" key="1">
    <source>
        <dbReference type="ARBA" id="ARBA00001231"/>
    </source>
</evidence>
<comment type="similarity">
    <text evidence="2">Belongs to the glycosyl hydrolase 20 family.</text>
</comment>
<proteinExistence type="inferred from homology"/>
<dbReference type="SUPFAM" id="SSF55545">
    <property type="entry name" value="beta-N-acetylhexosaminidase-like domain"/>
    <property type="match status" value="1"/>
</dbReference>
<dbReference type="PRINTS" id="PR00738">
    <property type="entry name" value="GLHYDRLASE20"/>
</dbReference>
<dbReference type="InterPro" id="IPR025705">
    <property type="entry name" value="Beta_hexosaminidase_sua/sub"/>
</dbReference>
<comment type="catalytic activity">
    <reaction evidence="1">
        <text>Hydrolysis of terminal non-reducing N-acetyl-D-hexosamine residues in N-acetyl-beta-D-hexosaminides.</text>
        <dbReference type="EC" id="3.2.1.52"/>
    </reaction>
</comment>
<evidence type="ECO:0000256" key="3">
    <source>
        <dbReference type="ARBA" id="ARBA00012663"/>
    </source>
</evidence>
<comment type="caution">
    <text evidence="10">The sequence shown here is derived from an EMBL/GenBank/DDBJ whole genome shotgun (WGS) entry which is preliminary data.</text>
</comment>
<keyword evidence="7" id="KW-0732">Signal</keyword>
<feature type="signal peptide" evidence="7">
    <location>
        <begin position="1"/>
        <end position="15"/>
    </location>
</feature>
<dbReference type="InterPro" id="IPR015883">
    <property type="entry name" value="Glyco_hydro_20_cat"/>
</dbReference>
<evidence type="ECO:0000256" key="4">
    <source>
        <dbReference type="ARBA" id="ARBA00022801"/>
    </source>
</evidence>
<evidence type="ECO:0000256" key="7">
    <source>
        <dbReference type="SAM" id="SignalP"/>
    </source>
</evidence>
<dbReference type="GO" id="GO:0005975">
    <property type="term" value="P:carbohydrate metabolic process"/>
    <property type="evidence" value="ECO:0007669"/>
    <property type="project" value="InterPro"/>
</dbReference>
<dbReference type="SUPFAM" id="SSF51445">
    <property type="entry name" value="(Trans)glycosidases"/>
    <property type="match status" value="1"/>
</dbReference>
<dbReference type="EC" id="3.2.1.52" evidence="3"/>
<evidence type="ECO:0000313" key="10">
    <source>
        <dbReference type="EMBL" id="RPE14354.1"/>
    </source>
</evidence>
<dbReference type="InterPro" id="IPR029018">
    <property type="entry name" value="Hex-like_dom2"/>
</dbReference>
<accession>A0A3N4QS09</accession>
<reference evidence="10 11" key="1">
    <citation type="submission" date="2018-11" db="EMBL/GenBank/DDBJ databases">
        <title>Chitinophaga lutea sp.nov., isolate from arsenic contaminated soil.</title>
        <authorList>
            <person name="Zong Y."/>
        </authorList>
    </citation>
    <scope>NUCLEOTIDE SEQUENCE [LARGE SCALE GENOMIC DNA]</scope>
    <source>
        <strain evidence="10 11">ZY74</strain>
    </source>
</reference>
<dbReference type="GO" id="GO:0030203">
    <property type="term" value="P:glycosaminoglycan metabolic process"/>
    <property type="evidence" value="ECO:0007669"/>
    <property type="project" value="TreeGrafter"/>
</dbReference>
<dbReference type="Pfam" id="PF00728">
    <property type="entry name" value="Glyco_hydro_20"/>
    <property type="match status" value="1"/>
</dbReference>
<dbReference type="PANTHER" id="PTHR22600">
    <property type="entry name" value="BETA-HEXOSAMINIDASE"/>
    <property type="match status" value="1"/>
</dbReference>
<dbReference type="GO" id="GO:0016020">
    <property type="term" value="C:membrane"/>
    <property type="evidence" value="ECO:0007669"/>
    <property type="project" value="TreeGrafter"/>
</dbReference>
<dbReference type="PANTHER" id="PTHR22600:SF57">
    <property type="entry name" value="BETA-N-ACETYLHEXOSAMINIDASE"/>
    <property type="match status" value="1"/>
</dbReference>
<dbReference type="GO" id="GO:0004563">
    <property type="term" value="F:beta-N-acetylhexosaminidase activity"/>
    <property type="evidence" value="ECO:0007669"/>
    <property type="project" value="UniProtKB-EC"/>
</dbReference>
<dbReference type="Pfam" id="PF02838">
    <property type="entry name" value="Glyco_hydro_20b"/>
    <property type="match status" value="1"/>
</dbReference>
<dbReference type="OrthoDB" id="726159at2"/>
<feature type="domain" description="Glycoside hydrolase family 20 catalytic" evidence="8">
    <location>
        <begin position="132"/>
        <end position="238"/>
    </location>
</feature>
<organism evidence="10 11">
    <name type="scientific">Chitinophaga lutea</name>
    <dbReference type="NCBI Taxonomy" id="2488634"/>
    <lineage>
        <taxon>Bacteria</taxon>
        <taxon>Pseudomonadati</taxon>
        <taxon>Bacteroidota</taxon>
        <taxon>Chitinophagia</taxon>
        <taxon>Chitinophagales</taxon>
        <taxon>Chitinophagaceae</taxon>
        <taxon>Chitinophaga</taxon>
    </lineage>
</organism>
<dbReference type="Gene3D" id="3.30.379.10">
    <property type="entry name" value="Chitobiase/beta-hexosaminidase domain 2-like"/>
    <property type="match status" value="1"/>
</dbReference>
<keyword evidence="5" id="KW-0326">Glycosidase</keyword>
<keyword evidence="11" id="KW-1185">Reference proteome</keyword>
<dbReference type="Gene3D" id="3.20.20.80">
    <property type="entry name" value="Glycosidases"/>
    <property type="match status" value="1"/>
</dbReference>
<evidence type="ECO:0000256" key="5">
    <source>
        <dbReference type="ARBA" id="ARBA00023295"/>
    </source>
</evidence>
<sequence length="618" mass="69353">MRSLLLMLLPFTAAAQPALIPQPQEVVWGKGSCLPTGYKALLPMDAAFEKEGKKLLALFPHAGVQQVSRGGYLAIRRGPTKPEGYTLSVHRDSIVITAADAAGAFYGIQTLQQLMDGRKDIPACRITDWPAFPWRGYMVDVGRNYQSMSLLKQQIDVMARYKLNIFHFHPTEDVAWRLAIRQYPQLTAPEHMLRQHGKFYSEAEVQALIAYCRERHITFVPEIDMPGHSAAFKRAMKTDMQSDSGLAIVKNILREVVATYDLPYVHIGGDEVHITNPQFLPAVTELLHSLGKKTIGWSPGGNLHQQTIRQLWMRDGAVEKNLQYIDSRHMYLNHIDPLETPVTLFLRKIDAGTLGATLCLWHDRKIAHESDLLQMNAVYPGIPAFAERTWRGGGHNGMLAAIGAPGAVQTKEFSEFESRLMQHRGTYFAGKPFPYAAQSSIVWNLYGPFDNGGQLEKEFTVNTNAAPVLQIVGGTIVLRHWWAPLVTGVLPDPKENTTWYAVTKIWRDKAGTEDFWVGFNNFSRSPATDSPPANEWDEKKSAVWVNGIAVPPPHWKKAGQKGNSEIPLQDEGYESRVPTKVDLQKGWNIIKVKAPVGSFEGRDWQNPVKWMFTFIPAP</sequence>
<evidence type="ECO:0000259" key="9">
    <source>
        <dbReference type="Pfam" id="PF02838"/>
    </source>
</evidence>
<evidence type="ECO:0000256" key="6">
    <source>
        <dbReference type="PIRSR" id="PIRSR625705-1"/>
    </source>
</evidence>
<dbReference type="AlphaFoldDB" id="A0A3N4QS09"/>
<evidence type="ECO:0000313" key="11">
    <source>
        <dbReference type="Proteomes" id="UP000278351"/>
    </source>
</evidence>
<feature type="chain" id="PRO_5017954305" description="beta-N-acetylhexosaminidase" evidence="7">
    <location>
        <begin position="16"/>
        <end position="618"/>
    </location>
</feature>